<feature type="compositionally biased region" description="Basic residues" evidence="1">
    <location>
        <begin position="41"/>
        <end position="57"/>
    </location>
</feature>
<feature type="region of interest" description="Disordered" evidence="1">
    <location>
        <begin position="41"/>
        <end position="156"/>
    </location>
</feature>
<name>A0AAD9GYV6_9STRA</name>
<gene>
    <name evidence="2" type="ORF">P3T76_001634</name>
</gene>
<feature type="compositionally biased region" description="Polar residues" evidence="1">
    <location>
        <begin position="133"/>
        <end position="144"/>
    </location>
</feature>
<accession>A0AAD9GYV6</accession>
<dbReference type="EMBL" id="JASMQC010000002">
    <property type="protein sequence ID" value="KAK1947624.1"/>
    <property type="molecule type" value="Genomic_DNA"/>
</dbReference>
<evidence type="ECO:0000256" key="1">
    <source>
        <dbReference type="SAM" id="MobiDB-lite"/>
    </source>
</evidence>
<reference evidence="2" key="1">
    <citation type="submission" date="2023-08" db="EMBL/GenBank/DDBJ databases">
        <title>Reference Genome Resource for the Citrus Pathogen Phytophthora citrophthora.</title>
        <authorList>
            <person name="Moller H."/>
            <person name="Coetzee B."/>
            <person name="Rose L.J."/>
            <person name="Van Niekerk J.M."/>
        </authorList>
    </citation>
    <scope>NUCLEOTIDE SEQUENCE</scope>
    <source>
        <strain evidence="2">STE-U-9442</strain>
    </source>
</reference>
<dbReference type="Proteomes" id="UP001259832">
    <property type="component" value="Unassembled WGS sequence"/>
</dbReference>
<evidence type="ECO:0000313" key="2">
    <source>
        <dbReference type="EMBL" id="KAK1947624.1"/>
    </source>
</evidence>
<evidence type="ECO:0000313" key="3">
    <source>
        <dbReference type="Proteomes" id="UP001259832"/>
    </source>
</evidence>
<proteinExistence type="predicted"/>
<dbReference type="AlphaFoldDB" id="A0AAD9GYV6"/>
<organism evidence="2 3">
    <name type="scientific">Phytophthora citrophthora</name>
    <dbReference type="NCBI Taxonomy" id="4793"/>
    <lineage>
        <taxon>Eukaryota</taxon>
        <taxon>Sar</taxon>
        <taxon>Stramenopiles</taxon>
        <taxon>Oomycota</taxon>
        <taxon>Peronosporomycetes</taxon>
        <taxon>Peronosporales</taxon>
        <taxon>Peronosporaceae</taxon>
        <taxon>Phytophthora</taxon>
    </lineage>
</organism>
<protein>
    <submittedName>
        <fullName evidence="2">Uncharacterized protein</fullName>
    </submittedName>
</protein>
<keyword evidence="3" id="KW-1185">Reference proteome</keyword>
<comment type="caution">
    <text evidence="2">The sequence shown here is derived from an EMBL/GenBank/DDBJ whole genome shotgun (WGS) entry which is preliminary data.</text>
</comment>
<feature type="compositionally biased region" description="Basic and acidic residues" evidence="1">
    <location>
        <begin position="95"/>
        <end position="107"/>
    </location>
</feature>
<sequence>MPSSDSPQIWVSQVAPVACSGSLRLRGWDCLSGKSSYSLHHKGMLRGRHRTKNHQKKLSTESSMTRPKRAVAPQSTDPARAIRAMQIAESEYGSDLDKSGPEGEVRRAYFVASSGQKQADTTMDITGSPDPKASTQPSTDSSPQGRRPHYSNDGQRCSHCGYCKHSEREAIRRIVLHCLSRMR</sequence>
<feature type="compositionally biased region" description="Polar residues" evidence="1">
    <location>
        <begin position="113"/>
        <end position="125"/>
    </location>
</feature>